<dbReference type="Proteomes" id="UP000631114">
    <property type="component" value="Unassembled WGS sequence"/>
</dbReference>
<organism evidence="1 2">
    <name type="scientific">Coptis chinensis</name>
    <dbReference type="NCBI Taxonomy" id="261450"/>
    <lineage>
        <taxon>Eukaryota</taxon>
        <taxon>Viridiplantae</taxon>
        <taxon>Streptophyta</taxon>
        <taxon>Embryophyta</taxon>
        <taxon>Tracheophyta</taxon>
        <taxon>Spermatophyta</taxon>
        <taxon>Magnoliopsida</taxon>
        <taxon>Ranunculales</taxon>
        <taxon>Ranunculaceae</taxon>
        <taxon>Coptidoideae</taxon>
        <taxon>Coptis</taxon>
    </lineage>
</organism>
<keyword evidence="2" id="KW-1185">Reference proteome</keyword>
<name>A0A835LHR1_9MAGN</name>
<proteinExistence type="predicted"/>
<dbReference type="OrthoDB" id="1938246at2759"/>
<reference evidence="1 2" key="1">
    <citation type="submission" date="2020-10" db="EMBL/GenBank/DDBJ databases">
        <title>The Coptis chinensis genome and diversification of protoberbering-type alkaloids.</title>
        <authorList>
            <person name="Wang B."/>
            <person name="Shu S."/>
            <person name="Song C."/>
            <person name="Liu Y."/>
        </authorList>
    </citation>
    <scope>NUCLEOTIDE SEQUENCE [LARGE SCALE GENOMIC DNA]</scope>
    <source>
        <strain evidence="1">HL-2020</strain>
        <tissue evidence="1">Leaf</tissue>
    </source>
</reference>
<sequence>MCYPVQCDNVYVFHTKEAKKFIKYTITNGENTWLWHDPWCIEGLLIDIQMTRVQLQQLPLESKVSSLITTGEWYAIVHSLPDGRVKQMIIDTEIDSCLVEDKVVWTPNTTGRFSTKTAYNALSLPKIK</sequence>
<dbReference type="AlphaFoldDB" id="A0A835LHR1"/>
<gene>
    <name evidence="1" type="ORF">IFM89_019132</name>
</gene>
<evidence type="ECO:0000313" key="1">
    <source>
        <dbReference type="EMBL" id="KAF9592927.1"/>
    </source>
</evidence>
<dbReference type="EMBL" id="JADFTS010000008">
    <property type="protein sequence ID" value="KAF9592927.1"/>
    <property type="molecule type" value="Genomic_DNA"/>
</dbReference>
<accession>A0A835LHR1</accession>
<evidence type="ECO:0000313" key="2">
    <source>
        <dbReference type="Proteomes" id="UP000631114"/>
    </source>
</evidence>
<comment type="caution">
    <text evidence="1">The sequence shown here is derived from an EMBL/GenBank/DDBJ whole genome shotgun (WGS) entry which is preliminary data.</text>
</comment>
<protein>
    <submittedName>
        <fullName evidence="1">Uncharacterized protein</fullName>
    </submittedName>
</protein>